<organism evidence="2">
    <name type="scientific">Tanacetum cinerariifolium</name>
    <name type="common">Dalmatian daisy</name>
    <name type="synonym">Chrysanthemum cinerariifolium</name>
    <dbReference type="NCBI Taxonomy" id="118510"/>
    <lineage>
        <taxon>Eukaryota</taxon>
        <taxon>Viridiplantae</taxon>
        <taxon>Streptophyta</taxon>
        <taxon>Embryophyta</taxon>
        <taxon>Tracheophyta</taxon>
        <taxon>Spermatophyta</taxon>
        <taxon>Magnoliopsida</taxon>
        <taxon>eudicotyledons</taxon>
        <taxon>Gunneridae</taxon>
        <taxon>Pentapetalae</taxon>
        <taxon>asterids</taxon>
        <taxon>campanulids</taxon>
        <taxon>Asterales</taxon>
        <taxon>Asteraceae</taxon>
        <taxon>Asteroideae</taxon>
        <taxon>Anthemideae</taxon>
        <taxon>Anthemidinae</taxon>
        <taxon>Tanacetum</taxon>
    </lineage>
</organism>
<evidence type="ECO:0000256" key="1">
    <source>
        <dbReference type="SAM" id="MobiDB-lite"/>
    </source>
</evidence>
<gene>
    <name evidence="2" type="ORF">Tci_863053</name>
</gene>
<accession>A0A699S145</accession>
<evidence type="ECO:0000313" key="2">
    <source>
        <dbReference type="EMBL" id="GFC91083.1"/>
    </source>
</evidence>
<comment type="caution">
    <text evidence="2">The sequence shown here is derived from an EMBL/GenBank/DDBJ whole genome shotgun (WGS) entry which is preliminary data.</text>
</comment>
<feature type="compositionally biased region" description="Low complexity" evidence="1">
    <location>
        <begin position="41"/>
        <end position="61"/>
    </location>
</feature>
<feature type="compositionally biased region" description="Polar residues" evidence="1">
    <location>
        <begin position="62"/>
        <end position="71"/>
    </location>
</feature>
<dbReference type="AlphaFoldDB" id="A0A699S145"/>
<feature type="compositionally biased region" description="Gly residues" evidence="1">
    <location>
        <begin position="152"/>
        <end position="169"/>
    </location>
</feature>
<name>A0A699S145_TANCI</name>
<dbReference type="EMBL" id="BKCJ011129769">
    <property type="protein sequence ID" value="GFC91083.1"/>
    <property type="molecule type" value="Genomic_DNA"/>
</dbReference>
<feature type="region of interest" description="Disordered" evidence="1">
    <location>
        <begin position="1"/>
        <end position="169"/>
    </location>
</feature>
<proteinExistence type="predicted"/>
<protein>
    <submittedName>
        <fullName evidence="2">Uncharacterized protein</fullName>
    </submittedName>
</protein>
<sequence length="169" mass="17710">MAAARVEITVSPAPVTSNTSRARAGRCSAGWSGRNSVMPCSPRVTSKAPSSSSAISCAPLATNSASSTQSRRGFRARRAKPGSVAAGHRRRARAQREDRLHQRLLRHPACGPCDLPRTGSRPRRSSDRRGQRRCLRQPPQGAGPSDQQRGPANGGSGGSGCGGLGHQLP</sequence>
<reference evidence="2" key="1">
    <citation type="journal article" date="2019" name="Sci. Rep.">
        <title>Draft genome of Tanacetum cinerariifolium, the natural source of mosquito coil.</title>
        <authorList>
            <person name="Yamashiro T."/>
            <person name="Shiraishi A."/>
            <person name="Satake H."/>
            <person name="Nakayama K."/>
        </authorList>
    </citation>
    <scope>NUCLEOTIDE SEQUENCE</scope>
</reference>